<gene>
    <name evidence="2" type="ORF">GCM10010384_66190</name>
</gene>
<reference evidence="3" key="1">
    <citation type="journal article" date="2019" name="Int. J. Syst. Evol. Microbiol.">
        <title>The Global Catalogue of Microorganisms (GCM) 10K type strain sequencing project: providing services to taxonomists for standard genome sequencing and annotation.</title>
        <authorList>
            <consortium name="The Broad Institute Genomics Platform"/>
            <consortium name="The Broad Institute Genome Sequencing Center for Infectious Disease"/>
            <person name="Wu L."/>
            <person name="Ma J."/>
        </authorList>
    </citation>
    <scope>NUCLEOTIDE SEQUENCE [LARGE SCALE GENOMIC DNA]</scope>
    <source>
        <strain evidence="3">JCM 4957</strain>
    </source>
</reference>
<organism evidence="2 3">
    <name type="scientific">Streptomyces djakartensis</name>
    <dbReference type="NCBI Taxonomy" id="68193"/>
    <lineage>
        <taxon>Bacteria</taxon>
        <taxon>Bacillati</taxon>
        <taxon>Actinomycetota</taxon>
        <taxon>Actinomycetes</taxon>
        <taxon>Kitasatosporales</taxon>
        <taxon>Streptomycetaceae</taxon>
        <taxon>Streptomyces</taxon>
    </lineage>
</organism>
<keyword evidence="3" id="KW-1185">Reference proteome</keyword>
<comment type="caution">
    <text evidence="2">The sequence shown here is derived from an EMBL/GenBank/DDBJ whole genome shotgun (WGS) entry which is preliminary data.</text>
</comment>
<protein>
    <submittedName>
        <fullName evidence="2">Uncharacterized protein</fullName>
    </submittedName>
</protein>
<feature type="region of interest" description="Disordered" evidence="1">
    <location>
        <begin position="87"/>
        <end position="116"/>
    </location>
</feature>
<accession>A0ABQ3AF75</accession>
<dbReference type="Proteomes" id="UP000653308">
    <property type="component" value="Unassembled WGS sequence"/>
</dbReference>
<evidence type="ECO:0000256" key="1">
    <source>
        <dbReference type="SAM" id="MobiDB-lite"/>
    </source>
</evidence>
<name>A0ABQ3AF75_9ACTN</name>
<evidence type="ECO:0000313" key="3">
    <source>
        <dbReference type="Proteomes" id="UP000653308"/>
    </source>
</evidence>
<evidence type="ECO:0000313" key="2">
    <source>
        <dbReference type="EMBL" id="GGY50966.1"/>
    </source>
</evidence>
<feature type="compositionally biased region" description="Basic and acidic residues" evidence="1">
    <location>
        <begin position="100"/>
        <end position="111"/>
    </location>
</feature>
<sequence>MGEDSVLLALGDVPSGGPGTGRKIMTVLADARDGRSRVPQAGLRSLWPDMLEAEFLFVRVFGWPVPLPPALRIGCRPLSLVARGLLPTQAAGGPPRPGSGHREHPHDKDGAAAKSGWCHPVTLQ</sequence>
<dbReference type="EMBL" id="BMWE01000034">
    <property type="protein sequence ID" value="GGY50966.1"/>
    <property type="molecule type" value="Genomic_DNA"/>
</dbReference>
<proteinExistence type="predicted"/>